<feature type="compositionally biased region" description="Low complexity" evidence="1">
    <location>
        <begin position="449"/>
        <end position="460"/>
    </location>
</feature>
<feature type="compositionally biased region" description="Low complexity" evidence="1">
    <location>
        <begin position="246"/>
        <end position="258"/>
    </location>
</feature>
<feature type="compositionally biased region" description="Basic and acidic residues" evidence="1">
    <location>
        <begin position="188"/>
        <end position="214"/>
    </location>
</feature>
<feature type="compositionally biased region" description="Low complexity" evidence="1">
    <location>
        <begin position="133"/>
        <end position="151"/>
    </location>
</feature>
<feature type="region of interest" description="Disordered" evidence="1">
    <location>
        <begin position="67"/>
        <end position="88"/>
    </location>
</feature>
<protein>
    <submittedName>
        <fullName evidence="2">Uncharacterized protein</fullName>
    </submittedName>
</protein>
<keyword evidence="3" id="KW-1185">Reference proteome</keyword>
<name>A0A8J4CLJ6_9CHLO</name>
<feature type="compositionally biased region" description="Acidic residues" evidence="1">
    <location>
        <begin position="269"/>
        <end position="278"/>
    </location>
</feature>
<dbReference type="Proteomes" id="UP000747110">
    <property type="component" value="Unassembled WGS sequence"/>
</dbReference>
<proteinExistence type="predicted"/>
<feature type="compositionally biased region" description="Basic and acidic residues" evidence="1">
    <location>
        <begin position="323"/>
        <end position="334"/>
    </location>
</feature>
<feature type="region of interest" description="Disordered" evidence="1">
    <location>
        <begin position="1"/>
        <end position="29"/>
    </location>
</feature>
<feature type="compositionally biased region" description="Gly residues" evidence="1">
    <location>
        <begin position="477"/>
        <end position="490"/>
    </location>
</feature>
<dbReference type="EMBL" id="BNCP01000033">
    <property type="protein sequence ID" value="GIL85570.1"/>
    <property type="molecule type" value="Genomic_DNA"/>
</dbReference>
<evidence type="ECO:0000313" key="3">
    <source>
        <dbReference type="Proteomes" id="UP000747110"/>
    </source>
</evidence>
<feature type="compositionally biased region" description="Low complexity" evidence="1">
    <location>
        <begin position="285"/>
        <end position="319"/>
    </location>
</feature>
<gene>
    <name evidence="2" type="ORF">Vretifemale_14065</name>
</gene>
<dbReference type="AlphaFoldDB" id="A0A8J4CLJ6"/>
<comment type="caution">
    <text evidence="2">The sequence shown here is derived from an EMBL/GenBank/DDBJ whole genome shotgun (WGS) entry which is preliminary data.</text>
</comment>
<evidence type="ECO:0000256" key="1">
    <source>
        <dbReference type="SAM" id="MobiDB-lite"/>
    </source>
</evidence>
<feature type="compositionally biased region" description="Basic and acidic residues" evidence="1">
    <location>
        <begin position="168"/>
        <end position="180"/>
    </location>
</feature>
<feature type="compositionally biased region" description="Low complexity" evidence="1">
    <location>
        <begin position="353"/>
        <end position="363"/>
    </location>
</feature>
<feature type="compositionally biased region" description="Basic and acidic residues" evidence="1">
    <location>
        <begin position="75"/>
        <end position="88"/>
    </location>
</feature>
<reference evidence="2" key="1">
    <citation type="journal article" date="2021" name="Proc. Natl. Acad. Sci. U.S.A.">
        <title>Three genomes in the algal genus Volvox reveal the fate of a haploid sex-determining region after a transition to homothallism.</title>
        <authorList>
            <person name="Yamamoto K."/>
            <person name="Hamaji T."/>
            <person name="Kawai-Toyooka H."/>
            <person name="Matsuzaki R."/>
            <person name="Takahashi F."/>
            <person name="Nishimura Y."/>
            <person name="Kawachi M."/>
            <person name="Noguchi H."/>
            <person name="Minakuchi Y."/>
            <person name="Umen J.G."/>
            <person name="Toyoda A."/>
            <person name="Nozaki H."/>
        </authorList>
    </citation>
    <scope>NUCLEOTIDE SEQUENCE</scope>
    <source>
        <strain evidence="2">NIES-3786</strain>
    </source>
</reference>
<feature type="region of interest" description="Disordered" evidence="1">
    <location>
        <begin position="436"/>
        <end position="508"/>
    </location>
</feature>
<feature type="compositionally biased region" description="Low complexity" evidence="1">
    <location>
        <begin position="224"/>
        <end position="236"/>
    </location>
</feature>
<sequence>EWILRYMDEQASTDDEGRGAEGPASSCSSVADFEWEVWGDPREVARRRAERARSRLPMEERRRQLAEEWGQAKEAAAKAKATGDKARQKDAGIMIRDLKQEMATLGVTEQQLDQILGGPPAGAPAVRGTAARQQSGGAAIPPPAAAAAGAGKAKDVGGQGKAQAGAKATREKEKELDGKGQPKGKGKGGKEKDKDKERGKGKEKGKEKEKEKEKGKRKGKGRRAASPTPSPASSSEPDSEMEVETEAAATAHASAAIGAGAGHRRGGSETEDDVVPDSWEERDPGPGTEPAAATTPAIIAATGATGPGAVAAAGDGDIGVSRNGKEIRSVEERMPVGVQQAGGAGVETDETDAAAAVASAGKDSGSGGGDVTTTAAAGAAAEPMSFDLFTDNEEVRAPRTTHTHDVMVSEEKGGKDTTATAAASAAADGDATFTLPGLFDDDGTGGLESSTPAATAPPSALLRGAAAEASRPSGEYGSSGTGGKAGGGKAGGRRITSGKTSAAPVPVDAPKPPRALLSQLCQKQAWSQPRFERLTAVPAGADGGGGSGGCFRYNVVLDLGPARGLAKKRNLFGIRVYGVPPASERHQPDGGPPVLPTWPDASTAQDAAAARALYEVAPALQLQQS</sequence>
<accession>A0A8J4CLJ6</accession>
<feature type="non-terminal residue" evidence="2">
    <location>
        <position position="625"/>
    </location>
</feature>
<organism evidence="2 3">
    <name type="scientific">Volvox reticuliferus</name>
    <dbReference type="NCBI Taxonomy" id="1737510"/>
    <lineage>
        <taxon>Eukaryota</taxon>
        <taxon>Viridiplantae</taxon>
        <taxon>Chlorophyta</taxon>
        <taxon>core chlorophytes</taxon>
        <taxon>Chlorophyceae</taxon>
        <taxon>CS clade</taxon>
        <taxon>Chlamydomonadales</taxon>
        <taxon>Volvocaceae</taxon>
        <taxon>Volvox</taxon>
    </lineage>
</organism>
<dbReference type="OrthoDB" id="550102at2759"/>
<evidence type="ECO:0000313" key="2">
    <source>
        <dbReference type="EMBL" id="GIL85570.1"/>
    </source>
</evidence>
<feature type="region of interest" description="Disordered" evidence="1">
    <location>
        <begin position="114"/>
        <end position="373"/>
    </location>
</feature>
<feature type="non-terminal residue" evidence="2">
    <location>
        <position position="1"/>
    </location>
</feature>
<feature type="compositionally biased region" description="Low complexity" evidence="1">
    <location>
        <begin position="493"/>
        <end position="506"/>
    </location>
</feature>